<comment type="caution">
    <text evidence="5">The sequence shown here is derived from an EMBL/GenBank/DDBJ whole genome shotgun (WGS) entry which is preliminary data.</text>
</comment>
<evidence type="ECO:0000256" key="2">
    <source>
        <dbReference type="ARBA" id="ARBA00010742"/>
    </source>
</evidence>
<dbReference type="Proteomes" id="UP000664771">
    <property type="component" value="Unassembled WGS sequence"/>
</dbReference>
<dbReference type="SUPFAM" id="SSF53850">
    <property type="entry name" value="Periplasmic binding protein-like II"/>
    <property type="match status" value="1"/>
</dbReference>
<evidence type="ECO:0000256" key="3">
    <source>
        <dbReference type="ARBA" id="ARBA00022729"/>
    </source>
</evidence>
<accession>A0ABS3LVW6</accession>
<name>A0ABS3LVW6_9PROT</name>
<comment type="subcellular location">
    <subcellularLocation>
        <location evidence="1">Periplasm</location>
    </subcellularLocation>
</comment>
<gene>
    <name evidence="5" type="ORF">J2D73_09605</name>
</gene>
<feature type="chain" id="PRO_5047329578" evidence="4">
    <location>
        <begin position="29"/>
        <end position="347"/>
    </location>
</feature>
<reference evidence="5 6" key="1">
    <citation type="submission" date="2021-03" db="EMBL/GenBank/DDBJ databases">
        <title>The complete genome sequence of Acetobacter sacchari TBRC 11175.</title>
        <authorList>
            <person name="Charoenyingcharoen P."/>
            <person name="Yukphan P."/>
        </authorList>
    </citation>
    <scope>NUCLEOTIDE SEQUENCE [LARGE SCALE GENOMIC DNA]</scope>
    <source>
        <strain evidence="5 6">TBRC 11175</strain>
    </source>
</reference>
<comment type="similarity">
    <text evidence="2">Belongs to the bacterial solute-binding protein SsuA/TauA family.</text>
</comment>
<evidence type="ECO:0000256" key="1">
    <source>
        <dbReference type="ARBA" id="ARBA00004418"/>
    </source>
</evidence>
<dbReference type="Gene3D" id="3.40.190.10">
    <property type="entry name" value="Periplasmic binding protein-like II"/>
    <property type="match status" value="2"/>
</dbReference>
<feature type="signal peptide" evidence="4">
    <location>
        <begin position="1"/>
        <end position="28"/>
    </location>
</feature>
<sequence>MKLKSVTRRVFCIGAAAIGSLVTVGAKAATPVRVGYIPVLGSSALFVIDGLGWAKEAGLELELVRFTSGPQAIQALVSGRIDAYVAGVLPLLQARAHGVDVKVVATGAIEELSLVVRGPLATGLDAGKPGGLAHDAVAARFADFQKMVGRKPKIAAQPQGSVPDTLLRYWLKEREGVDVSAVDIVGLDIDGAQQALLAGAVDGAVLREPALTVVRTRRSDVRTLATGHDLMPDQPGSVLAVLKPDAPDRKVWAKALTGLFVRATSLLAEHPEQATPYVAKALGGGLLPPAVIEGALKASAPTFVADPARIMASVSSLQNFEVSQGLLSAPQPVDALFDLQTWRGGAQ</sequence>
<dbReference type="PANTHER" id="PTHR30024">
    <property type="entry name" value="ALIPHATIC SULFONATES-BINDING PROTEIN-RELATED"/>
    <property type="match status" value="1"/>
</dbReference>
<dbReference type="EMBL" id="JAFVMF010000009">
    <property type="protein sequence ID" value="MBO1360050.1"/>
    <property type="molecule type" value="Genomic_DNA"/>
</dbReference>
<evidence type="ECO:0000313" key="5">
    <source>
        <dbReference type="EMBL" id="MBO1360050.1"/>
    </source>
</evidence>
<evidence type="ECO:0000313" key="6">
    <source>
        <dbReference type="Proteomes" id="UP000664771"/>
    </source>
</evidence>
<evidence type="ECO:0000256" key="4">
    <source>
        <dbReference type="SAM" id="SignalP"/>
    </source>
</evidence>
<organism evidence="5 6">
    <name type="scientific">Acetobacter sacchari</name>
    <dbReference type="NCBI Taxonomy" id="2661687"/>
    <lineage>
        <taxon>Bacteria</taxon>
        <taxon>Pseudomonadati</taxon>
        <taxon>Pseudomonadota</taxon>
        <taxon>Alphaproteobacteria</taxon>
        <taxon>Acetobacterales</taxon>
        <taxon>Acetobacteraceae</taxon>
        <taxon>Acetobacter</taxon>
    </lineage>
</organism>
<dbReference type="Pfam" id="PF13379">
    <property type="entry name" value="NMT1_2"/>
    <property type="match status" value="1"/>
</dbReference>
<dbReference type="PANTHER" id="PTHR30024:SF47">
    <property type="entry name" value="TAURINE-BINDING PERIPLASMIC PROTEIN"/>
    <property type="match status" value="1"/>
</dbReference>
<keyword evidence="3 4" id="KW-0732">Signal</keyword>
<protein>
    <submittedName>
        <fullName evidence="5">ABC transporter substrate-binding protein</fullName>
    </submittedName>
</protein>
<keyword evidence="6" id="KW-1185">Reference proteome</keyword>
<proteinExistence type="inferred from homology"/>
<dbReference type="RefSeq" id="WP_207881361.1">
    <property type="nucleotide sequence ID" value="NZ_JAFVMF010000009.1"/>
</dbReference>